<dbReference type="Gene3D" id="3.30.310.70">
    <property type="entry name" value="TT1751-like domain"/>
    <property type="match status" value="1"/>
</dbReference>
<dbReference type="EMBL" id="CAJVAX010000018">
    <property type="protein sequence ID" value="CAG7646377.1"/>
    <property type="molecule type" value="Genomic_DNA"/>
</dbReference>
<feature type="domain" description="DUF302" evidence="1">
    <location>
        <begin position="37"/>
        <end position="100"/>
    </location>
</feature>
<comment type="caution">
    <text evidence="2">The sequence shown here is derived from an EMBL/GenBank/DDBJ whole genome shotgun (WGS) entry which is preliminary data.</text>
</comment>
<accession>A0A9W4H2W2</accession>
<name>A0A9W4H2W2_9ACTN</name>
<dbReference type="Proteomes" id="UP001153328">
    <property type="component" value="Unassembled WGS sequence"/>
</dbReference>
<dbReference type="SUPFAM" id="SSF103247">
    <property type="entry name" value="TT1751-like"/>
    <property type="match status" value="1"/>
</dbReference>
<evidence type="ECO:0000259" key="1">
    <source>
        <dbReference type="Pfam" id="PF03625"/>
    </source>
</evidence>
<dbReference type="AlphaFoldDB" id="A0A9W4H2W2"/>
<dbReference type="InterPro" id="IPR016796">
    <property type="entry name" value="UCP021774"/>
</dbReference>
<keyword evidence="3" id="KW-1185">Reference proteome</keyword>
<sequence length="131" mass="13942">MGKDYGRTVGVDAPFDETVRRVRDALADQGFGVLTEIDVRATLKAKLDADMEPYLILGACNPPPARRALEADRSIGLLLPCKVVVRADPDGGTLVQAMDPSAMVELSGLPELLPVADEARQRLATALDSLG</sequence>
<protein>
    <recommendedName>
        <fullName evidence="1">DUF302 domain-containing protein</fullName>
    </recommendedName>
</protein>
<dbReference type="RefSeq" id="WP_205044995.1">
    <property type="nucleotide sequence ID" value="NZ_CAJVAX010000018.1"/>
</dbReference>
<proteinExistence type="predicted"/>
<dbReference type="Pfam" id="PF03625">
    <property type="entry name" value="DUF302"/>
    <property type="match status" value="1"/>
</dbReference>
<dbReference type="CDD" id="cd14797">
    <property type="entry name" value="DUF302"/>
    <property type="match status" value="1"/>
</dbReference>
<evidence type="ECO:0000313" key="2">
    <source>
        <dbReference type="EMBL" id="CAG7646377.1"/>
    </source>
</evidence>
<dbReference type="PANTHER" id="PTHR38342">
    <property type="entry name" value="SLR5037 PROTEIN"/>
    <property type="match status" value="1"/>
</dbReference>
<gene>
    <name evidence="2" type="ORF">SBRY_40397</name>
</gene>
<dbReference type="PANTHER" id="PTHR38342:SF1">
    <property type="entry name" value="SLR5037 PROTEIN"/>
    <property type="match status" value="1"/>
</dbReference>
<dbReference type="InterPro" id="IPR005180">
    <property type="entry name" value="DUF302"/>
</dbReference>
<dbReference type="InterPro" id="IPR035923">
    <property type="entry name" value="TT1751-like_sf"/>
</dbReference>
<evidence type="ECO:0000313" key="3">
    <source>
        <dbReference type="Proteomes" id="UP001153328"/>
    </source>
</evidence>
<organism evidence="2 3">
    <name type="scientific">Actinacidiphila bryophytorum</name>
    <dbReference type="NCBI Taxonomy" id="1436133"/>
    <lineage>
        <taxon>Bacteria</taxon>
        <taxon>Bacillati</taxon>
        <taxon>Actinomycetota</taxon>
        <taxon>Actinomycetes</taxon>
        <taxon>Kitasatosporales</taxon>
        <taxon>Streptomycetaceae</taxon>
        <taxon>Actinacidiphila</taxon>
    </lineage>
</organism>
<reference evidence="2" key="1">
    <citation type="submission" date="2021-06" db="EMBL/GenBank/DDBJ databases">
        <authorList>
            <person name="Arsene-Ploetze F."/>
        </authorList>
    </citation>
    <scope>NUCLEOTIDE SEQUENCE</scope>
    <source>
        <strain evidence="2">SBRY1</strain>
    </source>
</reference>
<dbReference type="PIRSF" id="PIRSF021774">
    <property type="entry name" value="UCP021774"/>
    <property type="match status" value="1"/>
</dbReference>